<evidence type="ECO:0000313" key="6">
    <source>
        <dbReference type="Proteomes" id="UP000295418"/>
    </source>
</evidence>
<dbReference type="SUPFAM" id="SSF55469">
    <property type="entry name" value="FMN-dependent nitroreductase-like"/>
    <property type="match status" value="1"/>
</dbReference>
<dbReference type="InterPro" id="IPR033877">
    <property type="entry name" value="Frm2/Hbn1"/>
</dbReference>
<gene>
    <name evidence="5" type="ORF">E0485_14165</name>
</gene>
<reference evidence="5 6" key="1">
    <citation type="submission" date="2019-03" db="EMBL/GenBank/DDBJ databases">
        <authorList>
            <person name="Kim M.K.M."/>
        </authorList>
    </citation>
    <scope>NUCLEOTIDE SEQUENCE [LARGE SCALE GENOMIC DNA]</scope>
    <source>
        <strain evidence="5 6">18JY21-1</strain>
    </source>
</reference>
<organism evidence="5 6">
    <name type="scientific">Paenibacillus albiflavus</name>
    <dbReference type="NCBI Taxonomy" id="2545760"/>
    <lineage>
        <taxon>Bacteria</taxon>
        <taxon>Bacillati</taxon>
        <taxon>Bacillota</taxon>
        <taxon>Bacilli</taxon>
        <taxon>Bacillales</taxon>
        <taxon>Paenibacillaceae</taxon>
        <taxon>Paenibacillus</taxon>
    </lineage>
</organism>
<dbReference type="FunFam" id="3.40.109.10:FF:000001">
    <property type="entry name" value="Nitroreductase family"/>
    <property type="match status" value="1"/>
</dbReference>
<keyword evidence="2" id="KW-0963">Cytoplasm</keyword>
<comment type="caution">
    <text evidence="5">The sequence shown here is derived from an EMBL/GenBank/DDBJ whole genome shotgun (WGS) entry which is preliminary data.</text>
</comment>
<name>A0A4R4EBM2_9BACL</name>
<evidence type="ECO:0000256" key="1">
    <source>
        <dbReference type="ARBA" id="ARBA00004496"/>
    </source>
</evidence>
<dbReference type="GO" id="GO:0034599">
    <property type="term" value="P:cellular response to oxidative stress"/>
    <property type="evidence" value="ECO:0007669"/>
    <property type="project" value="InterPro"/>
</dbReference>
<evidence type="ECO:0000256" key="3">
    <source>
        <dbReference type="ARBA" id="ARBA00023002"/>
    </source>
</evidence>
<dbReference type="GO" id="GO:0016491">
    <property type="term" value="F:oxidoreductase activity"/>
    <property type="evidence" value="ECO:0007669"/>
    <property type="project" value="UniProtKB-KW"/>
</dbReference>
<sequence length="203" mass="22912">MTATTVQTASIAQAIQERRSIRKLTNSPALSQQRVKELVKLALHSPTAFNMQSGRLLVLMNEGHQEFWDLVKETLRQIVPAENFPATEERLNGFRAGLGTVLFFEDQNTIKNYQEQFSSYAQAFPAYSQQGSGMLQYAMWLVLSSEGLGVSLQHYNPLIDEQVKSKWGIPEGWSLVAQMPFGWPAEQAGQRSFLPFEDVVKWG</sequence>
<dbReference type="RefSeq" id="WP_132418707.1">
    <property type="nucleotide sequence ID" value="NZ_SKFG01000013.1"/>
</dbReference>
<dbReference type="GO" id="GO:0005737">
    <property type="term" value="C:cytoplasm"/>
    <property type="evidence" value="ECO:0007669"/>
    <property type="project" value="UniProtKB-SubCell"/>
</dbReference>
<dbReference type="PANTHER" id="PTHR43035:SF1">
    <property type="entry name" value="FATTY ACID REPRESSION MUTANT PROTEIN 2-RELATED"/>
    <property type="match status" value="1"/>
</dbReference>
<accession>A0A4R4EBM2</accession>
<evidence type="ECO:0000256" key="2">
    <source>
        <dbReference type="ARBA" id="ARBA00022490"/>
    </source>
</evidence>
<dbReference type="InterPro" id="IPR029479">
    <property type="entry name" value="Nitroreductase"/>
</dbReference>
<proteinExistence type="predicted"/>
<keyword evidence="3" id="KW-0560">Oxidoreductase</keyword>
<keyword evidence="6" id="KW-1185">Reference proteome</keyword>
<dbReference type="Gene3D" id="3.40.109.10">
    <property type="entry name" value="NADH Oxidase"/>
    <property type="match status" value="1"/>
</dbReference>
<dbReference type="Proteomes" id="UP000295418">
    <property type="component" value="Unassembled WGS sequence"/>
</dbReference>
<dbReference type="OrthoDB" id="9810617at2"/>
<feature type="domain" description="Nitroreductase" evidence="4">
    <location>
        <begin position="15"/>
        <end position="183"/>
    </location>
</feature>
<dbReference type="InterPro" id="IPR000415">
    <property type="entry name" value="Nitroreductase-like"/>
</dbReference>
<dbReference type="PANTHER" id="PTHR43035">
    <property type="entry name" value="FATTY ACID REPRESSION MUTANT PROTEIN 2-RELATED"/>
    <property type="match status" value="1"/>
</dbReference>
<dbReference type="AlphaFoldDB" id="A0A4R4EBM2"/>
<evidence type="ECO:0000313" key="5">
    <source>
        <dbReference type="EMBL" id="TCZ76340.1"/>
    </source>
</evidence>
<dbReference type="CDD" id="cd02140">
    <property type="entry name" value="Frm2-like"/>
    <property type="match status" value="1"/>
</dbReference>
<dbReference type="Pfam" id="PF00881">
    <property type="entry name" value="Nitroreductase"/>
    <property type="match status" value="1"/>
</dbReference>
<evidence type="ECO:0000259" key="4">
    <source>
        <dbReference type="Pfam" id="PF00881"/>
    </source>
</evidence>
<protein>
    <submittedName>
        <fullName evidence="5">Nitroreductase family protein</fullName>
    </submittedName>
</protein>
<comment type="subcellular location">
    <subcellularLocation>
        <location evidence="1">Cytoplasm</location>
    </subcellularLocation>
</comment>
<dbReference type="EMBL" id="SKFG01000013">
    <property type="protein sequence ID" value="TCZ76340.1"/>
    <property type="molecule type" value="Genomic_DNA"/>
</dbReference>